<reference evidence="2" key="1">
    <citation type="submission" date="2016-12" db="EMBL/GenBank/DDBJ databases">
        <authorList>
            <person name="Varghese N."/>
            <person name="Submissions S."/>
        </authorList>
    </citation>
    <scope>NUCLEOTIDE SEQUENCE [LARGE SCALE GENOMIC DNA]</scope>
    <source>
        <strain evidence="2">DSM 11544</strain>
    </source>
</reference>
<gene>
    <name evidence="1" type="ORF">SAMN02745215_04619</name>
</gene>
<evidence type="ECO:0000313" key="2">
    <source>
        <dbReference type="Proteomes" id="UP000184010"/>
    </source>
</evidence>
<proteinExistence type="predicted"/>
<protein>
    <submittedName>
        <fullName evidence="1">Uncharacterized protein</fullName>
    </submittedName>
</protein>
<dbReference type="AlphaFoldDB" id="A0A1M7UTP5"/>
<dbReference type="Proteomes" id="UP000184010">
    <property type="component" value="Unassembled WGS sequence"/>
</dbReference>
<dbReference type="EMBL" id="FRDN01000017">
    <property type="protein sequence ID" value="SHN86411.1"/>
    <property type="molecule type" value="Genomic_DNA"/>
</dbReference>
<dbReference type="STRING" id="1121395.SAMN02745215_04619"/>
<dbReference type="RefSeq" id="WP_018213664.1">
    <property type="nucleotide sequence ID" value="NZ_FRDN01000017.1"/>
</dbReference>
<sequence>MNDQEKKINYLLKKIEAIQRIANHHRKLKTSTPNSWMRNAKDACTLIWEHCEVANKKLKE</sequence>
<evidence type="ECO:0000313" key="1">
    <source>
        <dbReference type="EMBL" id="SHN86411.1"/>
    </source>
</evidence>
<organism evidence="1 2">
    <name type="scientific">Desulfitobacterium chlororespirans DSM 11544</name>
    <dbReference type="NCBI Taxonomy" id="1121395"/>
    <lineage>
        <taxon>Bacteria</taxon>
        <taxon>Bacillati</taxon>
        <taxon>Bacillota</taxon>
        <taxon>Clostridia</taxon>
        <taxon>Eubacteriales</taxon>
        <taxon>Desulfitobacteriaceae</taxon>
        <taxon>Desulfitobacterium</taxon>
    </lineage>
</organism>
<keyword evidence="2" id="KW-1185">Reference proteome</keyword>
<name>A0A1M7UTP5_9FIRM</name>
<accession>A0A1M7UTP5</accession>